<dbReference type="Gene3D" id="3.40.710.10">
    <property type="entry name" value="DD-peptidase/beta-lactamase superfamily"/>
    <property type="match status" value="1"/>
</dbReference>
<dbReference type="EMBL" id="VSSQ01029729">
    <property type="protein sequence ID" value="MPM79977.1"/>
    <property type="molecule type" value="Genomic_DNA"/>
</dbReference>
<gene>
    <name evidence="2" type="ORF">SDC9_127020</name>
</gene>
<dbReference type="InterPro" id="IPR050515">
    <property type="entry name" value="Beta-lactam/transpept"/>
</dbReference>
<evidence type="ECO:0000313" key="2">
    <source>
        <dbReference type="EMBL" id="MPM79977.1"/>
    </source>
</evidence>
<reference evidence="2" key="1">
    <citation type="submission" date="2019-08" db="EMBL/GenBank/DDBJ databases">
        <authorList>
            <person name="Kucharzyk K."/>
            <person name="Murdoch R.W."/>
            <person name="Higgins S."/>
            <person name="Loffler F."/>
        </authorList>
    </citation>
    <scope>NUCLEOTIDE SEQUENCE</scope>
</reference>
<organism evidence="2">
    <name type="scientific">bioreactor metagenome</name>
    <dbReference type="NCBI Taxonomy" id="1076179"/>
    <lineage>
        <taxon>unclassified sequences</taxon>
        <taxon>metagenomes</taxon>
        <taxon>ecological metagenomes</taxon>
    </lineage>
</organism>
<dbReference type="GO" id="GO:0008658">
    <property type="term" value="F:penicillin binding"/>
    <property type="evidence" value="ECO:0007669"/>
    <property type="project" value="InterPro"/>
</dbReference>
<proteinExistence type="predicted"/>
<evidence type="ECO:0000259" key="1">
    <source>
        <dbReference type="Pfam" id="PF00905"/>
    </source>
</evidence>
<comment type="caution">
    <text evidence="2">The sequence shown here is derived from an EMBL/GenBank/DDBJ whole genome shotgun (WGS) entry which is preliminary data.</text>
</comment>
<feature type="domain" description="Penicillin-binding protein transpeptidase" evidence="1">
    <location>
        <begin position="7"/>
        <end position="347"/>
    </location>
</feature>
<dbReference type="PANTHER" id="PTHR30627:SF25">
    <property type="entry name" value="PENICILLIN-BINDING PROTEIN 3"/>
    <property type="match status" value="1"/>
</dbReference>
<dbReference type="SUPFAM" id="SSF56601">
    <property type="entry name" value="beta-lactamase/transpeptidase-like"/>
    <property type="match status" value="1"/>
</dbReference>
<dbReference type="GO" id="GO:0071972">
    <property type="term" value="F:peptidoglycan L,D-transpeptidase activity"/>
    <property type="evidence" value="ECO:0007669"/>
    <property type="project" value="TreeGrafter"/>
</dbReference>
<name>A0A645CSS5_9ZZZZ</name>
<accession>A0A645CSS5</accession>
<sequence length="397" mass="44776">MQTDKINLPLYNRTTQGLYTPGSVFKLMTSAALLETNTMTINDVFPGSEDLKGDTWYPSETFLANLADRASTLTWKEQSNDRALVRTRADSRKSPMNMTNSIISSDNLFFSYAAMRMGWKKLTAFMEQIGWTTAIQLETDGTQPRIYWEINPNDPEQVSWTNLAEGGETIWRQKADGSYEEMPNVHLKLDKMLYGLDVSQPQLANERTADKPLNEYDLAVTGYGQGEILMSPLQMACYASAYANDGMIMQPYVVDSIWHADGTNYTLVEQKEPKIYRTILQQGTVDNIYPSLLQVVTDGTARSMVKSFITKSPLDLGYTLAGKTGTAELNDDKTKELAWFICWRDSKGGTKVTAENARLVCIMLEIDLTRLPDEWSQMKFDIARALLKDDILNETEG</sequence>
<dbReference type="AlphaFoldDB" id="A0A645CSS5"/>
<dbReference type="InterPro" id="IPR012338">
    <property type="entry name" value="Beta-lactam/transpept-like"/>
</dbReference>
<dbReference type="PANTHER" id="PTHR30627">
    <property type="entry name" value="PEPTIDOGLYCAN D,D-TRANSPEPTIDASE"/>
    <property type="match status" value="1"/>
</dbReference>
<dbReference type="GO" id="GO:0071555">
    <property type="term" value="P:cell wall organization"/>
    <property type="evidence" value="ECO:0007669"/>
    <property type="project" value="TreeGrafter"/>
</dbReference>
<dbReference type="Pfam" id="PF00905">
    <property type="entry name" value="Transpeptidase"/>
    <property type="match status" value="1"/>
</dbReference>
<dbReference type="InterPro" id="IPR001460">
    <property type="entry name" value="PCN-bd_Tpept"/>
</dbReference>
<dbReference type="GO" id="GO:0005886">
    <property type="term" value="C:plasma membrane"/>
    <property type="evidence" value="ECO:0007669"/>
    <property type="project" value="TreeGrafter"/>
</dbReference>
<protein>
    <recommendedName>
        <fullName evidence="1">Penicillin-binding protein transpeptidase domain-containing protein</fullName>
    </recommendedName>
</protein>